<dbReference type="InterPro" id="IPR006204">
    <property type="entry name" value="GHMP_kinase_N_dom"/>
</dbReference>
<dbReference type="GO" id="GO:0004413">
    <property type="term" value="F:homoserine kinase activity"/>
    <property type="evidence" value="ECO:0007669"/>
    <property type="project" value="UniProtKB-UniRule"/>
</dbReference>
<dbReference type="InterPro" id="IPR036554">
    <property type="entry name" value="GHMP_kinase_C_sf"/>
</dbReference>
<organism evidence="11 12">
    <name type="scientific">Legionella fallonii LLAP-10</name>
    <dbReference type="NCBI Taxonomy" id="1212491"/>
    <lineage>
        <taxon>Bacteria</taxon>
        <taxon>Pseudomonadati</taxon>
        <taxon>Pseudomonadota</taxon>
        <taxon>Gammaproteobacteria</taxon>
        <taxon>Legionellales</taxon>
        <taxon>Legionellaceae</taxon>
        <taxon>Legionella</taxon>
    </lineage>
</organism>
<evidence type="ECO:0000256" key="4">
    <source>
        <dbReference type="ARBA" id="ARBA00022741"/>
    </source>
</evidence>
<dbReference type="PANTHER" id="PTHR20861">
    <property type="entry name" value="HOMOSERINE/4-DIPHOSPHOCYTIDYL-2-C-METHYL-D-ERYTHRITOL KINASE"/>
    <property type="match status" value="1"/>
</dbReference>
<keyword evidence="2 7" id="KW-0808">Transferase</keyword>
<dbReference type="UniPathway" id="UPA00050">
    <property type="reaction ID" value="UER00064"/>
</dbReference>
<reference evidence="12" key="1">
    <citation type="submission" date="2014-09" db="EMBL/GenBank/DDBJ databases">
        <authorList>
            <person name="Gomez-Valero L."/>
        </authorList>
    </citation>
    <scope>NUCLEOTIDE SEQUENCE [LARGE SCALE GENOMIC DNA]</scope>
    <source>
        <strain evidence="12">ATCC700992</strain>
    </source>
</reference>
<protein>
    <recommendedName>
        <fullName evidence="7 8">Homoserine kinase</fullName>
        <shortName evidence="7">HK</shortName>
        <shortName evidence="7">HSK</shortName>
        <ecNumber evidence="7 8">2.7.1.39</ecNumber>
    </recommendedName>
</protein>
<dbReference type="RefSeq" id="WP_045095563.1">
    <property type="nucleotide sequence ID" value="NZ_LN614827.1"/>
</dbReference>
<dbReference type="GO" id="GO:0005737">
    <property type="term" value="C:cytoplasm"/>
    <property type="evidence" value="ECO:0007669"/>
    <property type="project" value="UniProtKB-SubCell"/>
</dbReference>
<dbReference type="PIRSF" id="PIRSF000676">
    <property type="entry name" value="Homoser_kin"/>
    <property type="match status" value="1"/>
</dbReference>
<feature type="domain" description="GHMP kinase N-terminal" evidence="9">
    <location>
        <begin position="71"/>
        <end position="155"/>
    </location>
</feature>
<dbReference type="Pfam" id="PF00288">
    <property type="entry name" value="GHMP_kinases_N"/>
    <property type="match status" value="1"/>
</dbReference>
<gene>
    <name evidence="7 11" type="primary">thrB</name>
    <name evidence="11" type="ORF">LFA_1582</name>
</gene>
<dbReference type="GO" id="GO:0005524">
    <property type="term" value="F:ATP binding"/>
    <property type="evidence" value="ECO:0007669"/>
    <property type="project" value="UniProtKB-UniRule"/>
</dbReference>
<accession>A0A098G4U8</accession>
<comment type="subcellular location">
    <subcellularLocation>
        <location evidence="7">Cytoplasm</location>
    </subcellularLocation>
</comment>
<dbReference type="Pfam" id="PF08544">
    <property type="entry name" value="GHMP_kinases_C"/>
    <property type="match status" value="1"/>
</dbReference>
<dbReference type="Gene3D" id="3.30.230.10">
    <property type="match status" value="1"/>
</dbReference>
<comment type="function">
    <text evidence="7">Catalyzes the ATP-dependent phosphorylation of L-homoserine to L-homoserine phosphate.</text>
</comment>
<dbReference type="STRING" id="1212491.LFA_1582"/>
<evidence type="ECO:0000256" key="7">
    <source>
        <dbReference type="HAMAP-Rule" id="MF_00384"/>
    </source>
</evidence>
<keyword evidence="3 7" id="KW-0791">Threonine biosynthesis</keyword>
<evidence type="ECO:0000256" key="6">
    <source>
        <dbReference type="ARBA" id="ARBA00022840"/>
    </source>
</evidence>
<keyword evidence="5 7" id="KW-0418">Kinase</keyword>
<sequence>MKKIKDSIQSIKAFAPATCANVAVGFDILGFAVDSIGDYVTLTKRDDQKIIIESIDSQQSLPFTSDKNTASVVLQKFCHDLDLEHGFSVHIKKGIPLCSGMGGSAASAVAALVACNAFLYLPLPLSDLARFALLGEEVASGEAHADNIIPCLFGGLTLIQSQQPMKILNLPIPDLYCVLIHPHLQVSTREARKTLHKELSLASHVQQSAYLASFIAALYEQDYSLLKQAMNDVIIEAQRAQFVPKFYEIKESAMRAGALGMSFSGSGPSLFAFARTTVKAKEISQAMQLCLQKNNIHSDCWISAINKNGARVVEEIL</sequence>
<feature type="domain" description="GHMP kinase C-terminal" evidence="10">
    <location>
        <begin position="215"/>
        <end position="288"/>
    </location>
</feature>
<comment type="similarity">
    <text evidence="7">Belongs to the GHMP kinase family. Homoserine kinase subfamily.</text>
</comment>
<evidence type="ECO:0000256" key="1">
    <source>
        <dbReference type="ARBA" id="ARBA00022605"/>
    </source>
</evidence>
<evidence type="ECO:0000259" key="10">
    <source>
        <dbReference type="Pfam" id="PF08544"/>
    </source>
</evidence>
<dbReference type="InterPro" id="IPR000870">
    <property type="entry name" value="Homoserine_kinase"/>
</dbReference>
<evidence type="ECO:0000313" key="12">
    <source>
        <dbReference type="Proteomes" id="UP000032430"/>
    </source>
</evidence>
<proteinExistence type="inferred from homology"/>
<comment type="pathway">
    <text evidence="7">Amino-acid biosynthesis; L-threonine biosynthesis; L-threonine from L-aspartate: step 4/5.</text>
</comment>
<dbReference type="NCBIfam" id="TIGR00191">
    <property type="entry name" value="thrB"/>
    <property type="match status" value="1"/>
</dbReference>
<name>A0A098G4U8_9GAMM</name>
<evidence type="ECO:0000256" key="3">
    <source>
        <dbReference type="ARBA" id="ARBA00022697"/>
    </source>
</evidence>
<evidence type="ECO:0000256" key="8">
    <source>
        <dbReference type="NCBIfam" id="TIGR00191"/>
    </source>
</evidence>
<dbReference type="KEGG" id="lfa:LFA_1582"/>
<dbReference type="PANTHER" id="PTHR20861:SF1">
    <property type="entry name" value="HOMOSERINE KINASE"/>
    <property type="match status" value="1"/>
</dbReference>
<dbReference type="GO" id="GO:0009088">
    <property type="term" value="P:threonine biosynthetic process"/>
    <property type="evidence" value="ECO:0007669"/>
    <property type="project" value="UniProtKB-UniRule"/>
</dbReference>
<dbReference type="NCBIfam" id="NF002288">
    <property type="entry name" value="PRK01212.1-4"/>
    <property type="match status" value="1"/>
</dbReference>
<dbReference type="EC" id="2.7.1.39" evidence="7 8"/>
<evidence type="ECO:0000256" key="2">
    <source>
        <dbReference type="ARBA" id="ARBA00022679"/>
    </source>
</evidence>
<evidence type="ECO:0000313" key="11">
    <source>
        <dbReference type="EMBL" id="CEG56991.1"/>
    </source>
</evidence>
<dbReference type="SUPFAM" id="SSF55060">
    <property type="entry name" value="GHMP Kinase, C-terminal domain"/>
    <property type="match status" value="1"/>
</dbReference>
<comment type="catalytic activity">
    <reaction evidence="7">
        <text>L-homoserine + ATP = O-phospho-L-homoserine + ADP + H(+)</text>
        <dbReference type="Rhea" id="RHEA:13985"/>
        <dbReference type="ChEBI" id="CHEBI:15378"/>
        <dbReference type="ChEBI" id="CHEBI:30616"/>
        <dbReference type="ChEBI" id="CHEBI:57476"/>
        <dbReference type="ChEBI" id="CHEBI:57590"/>
        <dbReference type="ChEBI" id="CHEBI:456216"/>
        <dbReference type="EC" id="2.7.1.39"/>
    </reaction>
</comment>
<dbReference type="Gene3D" id="3.30.70.890">
    <property type="entry name" value="GHMP kinase, C-terminal domain"/>
    <property type="match status" value="1"/>
</dbReference>
<dbReference type="AlphaFoldDB" id="A0A098G4U8"/>
<dbReference type="HAMAP" id="MF_00384">
    <property type="entry name" value="Homoser_kinase"/>
    <property type="match status" value="1"/>
</dbReference>
<feature type="binding site" evidence="7">
    <location>
        <begin position="96"/>
        <end position="106"/>
    </location>
    <ligand>
        <name>ATP</name>
        <dbReference type="ChEBI" id="CHEBI:30616"/>
    </ligand>
</feature>
<dbReference type="InterPro" id="IPR014721">
    <property type="entry name" value="Ribsml_uS5_D2-typ_fold_subgr"/>
</dbReference>
<keyword evidence="12" id="KW-1185">Reference proteome</keyword>
<evidence type="ECO:0000256" key="5">
    <source>
        <dbReference type="ARBA" id="ARBA00022777"/>
    </source>
</evidence>
<dbReference type="EMBL" id="LN614827">
    <property type="protein sequence ID" value="CEG56991.1"/>
    <property type="molecule type" value="Genomic_DNA"/>
</dbReference>
<keyword evidence="1 7" id="KW-0028">Amino-acid biosynthesis</keyword>
<dbReference type="Proteomes" id="UP000032430">
    <property type="component" value="Chromosome I"/>
</dbReference>
<keyword evidence="4 7" id="KW-0547">Nucleotide-binding</keyword>
<dbReference type="OrthoDB" id="9769912at2"/>
<dbReference type="InterPro" id="IPR013750">
    <property type="entry name" value="GHMP_kinase_C_dom"/>
</dbReference>
<evidence type="ECO:0000259" key="9">
    <source>
        <dbReference type="Pfam" id="PF00288"/>
    </source>
</evidence>
<dbReference type="InterPro" id="IPR020568">
    <property type="entry name" value="Ribosomal_Su5_D2-typ_SF"/>
</dbReference>
<dbReference type="HOGENOM" id="CLU_041243_1_1_6"/>
<dbReference type="SUPFAM" id="SSF54211">
    <property type="entry name" value="Ribosomal protein S5 domain 2-like"/>
    <property type="match status" value="1"/>
</dbReference>
<dbReference type="PRINTS" id="PR00958">
    <property type="entry name" value="HOMSERKINASE"/>
</dbReference>
<keyword evidence="7" id="KW-0963">Cytoplasm</keyword>
<keyword evidence="6 7" id="KW-0067">ATP-binding</keyword>